<dbReference type="EMBL" id="WJNH01000001">
    <property type="protein sequence ID" value="MRG85080.1"/>
    <property type="molecule type" value="Genomic_DNA"/>
</dbReference>
<dbReference type="SUPFAM" id="SSF52402">
    <property type="entry name" value="Adenine nucleotide alpha hydrolases-like"/>
    <property type="match status" value="1"/>
</dbReference>
<dbReference type="PANTHER" id="PTHR43284">
    <property type="entry name" value="ASPARAGINE SYNTHETASE (GLUTAMINE-HYDROLYZING)"/>
    <property type="match status" value="1"/>
</dbReference>
<dbReference type="InterPro" id="IPR014729">
    <property type="entry name" value="Rossmann-like_a/b/a_fold"/>
</dbReference>
<comment type="caution">
    <text evidence="6">The sequence shown here is derived from an EMBL/GenBank/DDBJ whole genome shotgun (WGS) entry which is preliminary data.</text>
</comment>
<evidence type="ECO:0000313" key="6">
    <source>
        <dbReference type="EMBL" id="MRG85080.1"/>
    </source>
</evidence>
<keyword evidence="3" id="KW-0061">Asparagine biosynthesis</keyword>
<proteinExistence type="predicted"/>
<evidence type="ECO:0000259" key="5">
    <source>
        <dbReference type="Pfam" id="PF00733"/>
    </source>
</evidence>
<dbReference type="Gene3D" id="3.40.50.620">
    <property type="entry name" value="HUPs"/>
    <property type="match status" value="1"/>
</dbReference>
<dbReference type="OrthoDB" id="3491142at2"/>
<dbReference type="Proteomes" id="UP000480185">
    <property type="component" value="Unassembled WGS sequence"/>
</dbReference>
<evidence type="ECO:0000256" key="4">
    <source>
        <dbReference type="ARBA" id="ARBA00048741"/>
    </source>
</evidence>
<keyword evidence="7" id="KW-1185">Reference proteome</keyword>
<dbReference type="GO" id="GO:0006529">
    <property type="term" value="P:asparagine biosynthetic process"/>
    <property type="evidence" value="ECO:0007669"/>
    <property type="project" value="UniProtKB-KW"/>
</dbReference>
<dbReference type="SUPFAM" id="SSF56235">
    <property type="entry name" value="N-terminal nucleophile aminohydrolases (Ntn hydrolases)"/>
    <property type="match status" value="1"/>
</dbReference>
<evidence type="ECO:0000256" key="1">
    <source>
        <dbReference type="ARBA" id="ARBA00005187"/>
    </source>
</evidence>
<sequence>MHVFLGVQSKRNVEISQDLLQNISNRGSIVLGIDTPPKLWKSEKSNIIVSYWTNEGIHQMPNERDFAFTLSGYTSSNIQDMYKRLKDSSTYKQSNMMISNINGLYAGIFANSKKNYLQAWNTVTRVEPLYWAEDDQYTYISNRALLLHLISTNRETPNYKLENLVPFLHNGYYNSDFTPYENVNVLPPNSTIITTPEKTVIEDIDDALGKQYSLEQPTEQFYDDITQDFINSFKVINENHTPINAAITGGKDSRLIVAALKYINADFKTYTFGYDENPDVIVGKKISDLLQLEHSVTTPATKENQSGFVVQDILSRTTNILSFTDGMLTAYENVSSRYTFDADKVILGGHGGEHLRGGYNRVVREHNRKGLETLIFRKLNLFNELINKENQDTYEEQLNQWLQKRSHYSPVDLMTRYFIEYRTGRWSAAARTGFNYNYHLYQPFFDSNLNKSLLKIPSEFLINDEVIYNILLRLAPELVDVPFNSDRWKFEKDGPLAGQEKQWERRTPITAKQQSKGSFNWRRTTLSDMKQAMMEEIFSNASSDIFNIVNRNEVEALFNNQSKINNKEIDVFVWNLYTASVLLSNKWLAKNKPSRKVEIDLPATKTVLEKDINFHDFKINTNTKNLKVKVGKSKLIAKYNHSSTGQNLYIQTMGGKFTTPPHKKYKSITTLGDYKEYKIDFMGSSKKSNQKIILFFMAYDENKRIYNQSVTFNLTNQPKNFSYQFKPPKEATNFKFAIKVVQNKEKKEKLKIENMVLSYLI</sequence>
<gene>
    <name evidence="6" type="ORF">GH754_01915</name>
</gene>
<organism evidence="6 7">
    <name type="scientific">Salinibacillus xinjiangensis</name>
    <dbReference type="NCBI Taxonomy" id="1229268"/>
    <lineage>
        <taxon>Bacteria</taxon>
        <taxon>Bacillati</taxon>
        <taxon>Bacillota</taxon>
        <taxon>Bacilli</taxon>
        <taxon>Bacillales</taxon>
        <taxon>Bacillaceae</taxon>
        <taxon>Salinibacillus</taxon>
    </lineage>
</organism>
<dbReference type="EC" id="6.3.5.4" evidence="2"/>
<keyword evidence="3" id="KW-0028">Amino-acid biosynthesis</keyword>
<evidence type="ECO:0000256" key="3">
    <source>
        <dbReference type="ARBA" id="ARBA00022888"/>
    </source>
</evidence>
<dbReference type="RefSeq" id="WP_153727033.1">
    <property type="nucleotide sequence ID" value="NZ_WJNH01000001.1"/>
</dbReference>
<comment type="catalytic activity">
    <reaction evidence="4">
        <text>L-aspartate + L-glutamine + ATP + H2O = L-asparagine + L-glutamate + AMP + diphosphate + H(+)</text>
        <dbReference type="Rhea" id="RHEA:12228"/>
        <dbReference type="ChEBI" id="CHEBI:15377"/>
        <dbReference type="ChEBI" id="CHEBI:15378"/>
        <dbReference type="ChEBI" id="CHEBI:29985"/>
        <dbReference type="ChEBI" id="CHEBI:29991"/>
        <dbReference type="ChEBI" id="CHEBI:30616"/>
        <dbReference type="ChEBI" id="CHEBI:33019"/>
        <dbReference type="ChEBI" id="CHEBI:58048"/>
        <dbReference type="ChEBI" id="CHEBI:58359"/>
        <dbReference type="ChEBI" id="CHEBI:456215"/>
        <dbReference type="EC" id="6.3.5.4"/>
    </reaction>
</comment>
<dbReference type="InterPro" id="IPR051786">
    <property type="entry name" value="ASN_synthetase/amidase"/>
</dbReference>
<protein>
    <recommendedName>
        <fullName evidence="2">asparagine synthase (glutamine-hydrolyzing)</fullName>
        <ecNumber evidence="2">6.3.5.4</ecNumber>
    </recommendedName>
</protein>
<name>A0A6G1X2F5_9BACI</name>
<comment type="pathway">
    <text evidence="1">Amino-acid biosynthesis; L-asparagine biosynthesis; L-asparagine from L-aspartate (L-Gln route): step 1/1.</text>
</comment>
<feature type="domain" description="Asparagine synthetase" evidence="5">
    <location>
        <begin position="241"/>
        <end position="471"/>
    </location>
</feature>
<accession>A0A6G1X2F5</accession>
<dbReference type="GO" id="GO:0004066">
    <property type="term" value="F:asparagine synthase (glutamine-hydrolyzing) activity"/>
    <property type="evidence" value="ECO:0007669"/>
    <property type="project" value="UniProtKB-EC"/>
</dbReference>
<evidence type="ECO:0000256" key="2">
    <source>
        <dbReference type="ARBA" id="ARBA00012737"/>
    </source>
</evidence>
<dbReference type="Pfam" id="PF00733">
    <property type="entry name" value="Asn_synthase"/>
    <property type="match status" value="1"/>
</dbReference>
<dbReference type="AlphaFoldDB" id="A0A6G1X2F5"/>
<dbReference type="InterPro" id="IPR001962">
    <property type="entry name" value="Asn_synthase"/>
</dbReference>
<evidence type="ECO:0000313" key="7">
    <source>
        <dbReference type="Proteomes" id="UP000480185"/>
    </source>
</evidence>
<dbReference type="InterPro" id="IPR029055">
    <property type="entry name" value="Ntn_hydrolases_N"/>
</dbReference>
<dbReference type="PANTHER" id="PTHR43284:SF1">
    <property type="entry name" value="ASPARAGINE SYNTHETASE"/>
    <property type="match status" value="1"/>
</dbReference>
<reference evidence="6 7" key="1">
    <citation type="submission" date="2019-11" db="EMBL/GenBank/DDBJ databases">
        <authorList>
            <person name="Li J."/>
        </authorList>
    </citation>
    <scope>NUCLEOTIDE SEQUENCE [LARGE SCALE GENOMIC DNA]</scope>
    <source>
        <strain evidence="6 7">J4</strain>
    </source>
</reference>